<evidence type="ECO:0000313" key="2">
    <source>
        <dbReference type="Proteomes" id="UP001055879"/>
    </source>
</evidence>
<reference evidence="2" key="1">
    <citation type="journal article" date="2022" name="Mol. Ecol. Resour.">
        <title>The genomes of chicory, endive, great burdock and yacon provide insights into Asteraceae palaeo-polyploidization history and plant inulin production.</title>
        <authorList>
            <person name="Fan W."/>
            <person name="Wang S."/>
            <person name="Wang H."/>
            <person name="Wang A."/>
            <person name="Jiang F."/>
            <person name="Liu H."/>
            <person name="Zhao H."/>
            <person name="Xu D."/>
            <person name="Zhang Y."/>
        </authorList>
    </citation>
    <scope>NUCLEOTIDE SEQUENCE [LARGE SCALE GENOMIC DNA]</scope>
    <source>
        <strain evidence="2">cv. Niubang</strain>
    </source>
</reference>
<proteinExistence type="predicted"/>
<protein>
    <submittedName>
        <fullName evidence="1">Uncharacterized protein</fullName>
    </submittedName>
</protein>
<dbReference type="EMBL" id="CM042049">
    <property type="protein sequence ID" value="KAI3746748.1"/>
    <property type="molecule type" value="Genomic_DNA"/>
</dbReference>
<sequence>MAQIRTLRASVDKAFAAMDELLGQRAIQATTVNTTINTTLDTPPEIPENPITKPNENPNICPSVEATIIPETTIPTPLTTLVSTPLNTPLITPIATPKATKTPPLVSPSKIPDDTLSELLGINLTPKHQEQPSVNPTSPTQHQLVDDLSEKTLEPSPIASQNTEPLGTSVNMAIDSPYDDVEVGMTRVKRRTMYKKKLKVKKKERAAKKVEIAEDIEMEDISPPKRMTRQ</sequence>
<organism evidence="1 2">
    <name type="scientific">Arctium lappa</name>
    <name type="common">Greater burdock</name>
    <name type="synonym">Lappa major</name>
    <dbReference type="NCBI Taxonomy" id="4217"/>
    <lineage>
        <taxon>Eukaryota</taxon>
        <taxon>Viridiplantae</taxon>
        <taxon>Streptophyta</taxon>
        <taxon>Embryophyta</taxon>
        <taxon>Tracheophyta</taxon>
        <taxon>Spermatophyta</taxon>
        <taxon>Magnoliopsida</taxon>
        <taxon>eudicotyledons</taxon>
        <taxon>Gunneridae</taxon>
        <taxon>Pentapetalae</taxon>
        <taxon>asterids</taxon>
        <taxon>campanulids</taxon>
        <taxon>Asterales</taxon>
        <taxon>Asteraceae</taxon>
        <taxon>Carduoideae</taxon>
        <taxon>Cardueae</taxon>
        <taxon>Arctiinae</taxon>
        <taxon>Arctium</taxon>
    </lineage>
</organism>
<gene>
    <name evidence="1" type="ORF">L6452_09187</name>
</gene>
<dbReference type="Proteomes" id="UP001055879">
    <property type="component" value="Linkage Group LG03"/>
</dbReference>
<accession>A0ACB9DK64</accession>
<name>A0ACB9DK64_ARCLA</name>
<evidence type="ECO:0000313" key="1">
    <source>
        <dbReference type="EMBL" id="KAI3746748.1"/>
    </source>
</evidence>
<keyword evidence="2" id="KW-1185">Reference proteome</keyword>
<comment type="caution">
    <text evidence="1">The sequence shown here is derived from an EMBL/GenBank/DDBJ whole genome shotgun (WGS) entry which is preliminary data.</text>
</comment>
<reference evidence="1 2" key="2">
    <citation type="journal article" date="2022" name="Mol. Ecol. Resour.">
        <title>The genomes of chicory, endive, great burdock and yacon provide insights into Asteraceae paleo-polyploidization history and plant inulin production.</title>
        <authorList>
            <person name="Fan W."/>
            <person name="Wang S."/>
            <person name="Wang H."/>
            <person name="Wang A."/>
            <person name="Jiang F."/>
            <person name="Liu H."/>
            <person name="Zhao H."/>
            <person name="Xu D."/>
            <person name="Zhang Y."/>
        </authorList>
    </citation>
    <scope>NUCLEOTIDE SEQUENCE [LARGE SCALE GENOMIC DNA]</scope>
    <source>
        <strain evidence="2">cv. Niubang</strain>
    </source>
</reference>